<evidence type="ECO:0000313" key="1">
    <source>
        <dbReference type="EMBL" id="MFC1411998.1"/>
    </source>
</evidence>
<dbReference type="InterPro" id="IPR050679">
    <property type="entry name" value="Bact_HTH_transcr_reg"/>
</dbReference>
<sequence length="249" mass="27185">MTAQARYRLIAEELRAAVRQGEYRDGGRLPSEEGLAQQYGVSRGTVRQALAVLRAEGTVTSRRGTRRVALESPPLHDFAELLSFSRWARSQGLEPGSRTVRQEWHPAGPEEAAQLRLPQGAQLFRVVRLRLLDGRPAMVERTAYPQAVGELVAPLPADTFSVTEQLERVGVLLTDADHTVDLTVADPQDAELLGCAPGAALLRERRRTTDPAGAPVEWSEDRYLPGVMAFTVHSSRAVPGLGRHSADGP</sequence>
<dbReference type="PRINTS" id="PR00035">
    <property type="entry name" value="HTHGNTR"/>
</dbReference>
<dbReference type="CDD" id="cd07377">
    <property type="entry name" value="WHTH_GntR"/>
    <property type="match status" value="1"/>
</dbReference>
<gene>
    <name evidence="1" type="ORF">ACEZDG_22280</name>
</gene>
<dbReference type="SMART" id="SM00345">
    <property type="entry name" value="HTH_GNTR"/>
    <property type="match status" value="1"/>
</dbReference>
<accession>A0ABV6VE76</accession>
<protein>
    <submittedName>
        <fullName evidence="1">GntR family transcriptional regulator</fullName>
    </submittedName>
</protein>
<dbReference type="InterPro" id="IPR000524">
    <property type="entry name" value="Tscrpt_reg_HTH_GntR"/>
</dbReference>
<dbReference type="Gene3D" id="1.10.10.10">
    <property type="entry name" value="Winged helix-like DNA-binding domain superfamily/Winged helix DNA-binding domain"/>
    <property type="match status" value="1"/>
</dbReference>
<dbReference type="PROSITE" id="PS50949">
    <property type="entry name" value="HTH_GNTR"/>
    <property type="match status" value="1"/>
</dbReference>
<dbReference type="SUPFAM" id="SSF46785">
    <property type="entry name" value="Winged helix' DNA-binding domain"/>
    <property type="match status" value="1"/>
</dbReference>
<dbReference type="InterPro" id="IPR028978">
    <property type="entry name" value="Chorismate_lyase_/UTRA_dom_sf"/>
</dbReference>
<dbReference type="PANTHER" id="PTHR44846:SF17">
    <property type="entry name" value="GNTR-FAMILY TRANSCRIPTIONAL REGULATOR"/>
    <property type="match status" value="1"/>
</dbReference>
<evidence type="ECO:0000313" key="2">
    <source>
        <dbReference type="Proteomes" id="UP001592582"/>
    </source>
</evidence>
<dbReference type="SUPFAM" id="SSF64288">
    <property type="entry name" value="Chorismate lyase-like"/>
    <property type="match status" value="1"/>
</dbReference>
<dbReference type="Gene3D" id="3.40.1410.10">
    <property type="entry name" value="Chorismate lyase-like"/>
    <property type="match status" value="1"/>
</dbReference>
<dbReference type="Pfam" id="PF00392">
    <property type="entry name" value="GntR"/>
    <property type="match status" value="1"/>
</dbReference>
<dbReference type="InterPro" id="IPR036388">
    <property type="entry name" value="WH-like_DNA-bd_sf"/>
</dbReference>
<dbReference type="EMBL" id="JBHEZX010000009">
    <property type="protein sequence ID" value="MFC1411998.1"/>
    <property type="molecule type" value="Genomic_DNA"/>
</dbReference>
<keyword evidence="2" id="KW-1185">Reference proteome</keyword>
<comment type="caution">
    <text evidence="1">The sequence shown here is derived from an EMBL/GenBank/DDBJ whole genome shotgun (WGS) entry which is preliminary data.</text>
</comment>
<dbReference type="SMART" id="SM00866">
    <property type="entry name" value="UTRA"/>
    <property type="match status" value="1"/>
</dbReference>
<dbReference type="InterPro" id="IPR011663">
    <property type="entry name" value="UTRA"/>
</dbReference>
<proteinExistence type="predicted"/>
<organism evidence="1 2">
    <name type="scientific">Streptacidiphilus alkalitolerans</name>
    <dbReference type="NCBI Taxonomy" id="3342712"/>
    <lineage>
        <taxon>Bacteria</taxon>
        <taxon>Bacillati</taxon>
        <taxon>Actinomycetota</taxon>
        <taxon>Actinomycetes</taxon>
        <taxon>Kitasatosporales</taxon>
        <taxon>Streptomycetaceae</taxon>
        <taxon>Streptacidiphilus</taxon>
    </lineage>
</organism>
<dbReference type="InterPro" id="IPR036390">
    <property type="entry name" value="WH_DNA-bd_sf"/>
</dbReference>
<dbReference type="Proteomes" id="UP001592582">
    <property type="component" value="Unassembled WGS sequence"/>
</dbReference>
<name>A0ABV6VE76_9ACTN</name>
<reference evidence="1 2" key="1">
    <citation type="submission" date="2024-09" db="EMBL/GenBank/DDBJ databases">
        <authorList>
            <person name="Lee S.D."/>
        </authorList>
    </citation>
    <scope>NUCLEOTIDE SEQUENCE [LARGE SCALE GENOMIC DNA]</scope>
    <source>
        <strain evidence="1 2">N1-1</strain>
    </source>
</reference>
<dbReference type="Pfam" id="PF07702">
    <property type="entry name" value="UTRA"/>
    <property type="match status" value="1"/>
</dbReference>
<dbReference type="PANTHER" id="PTHR44846">
    <property type="entry name" value="MANNOSYL-D-GLYCERATE TRANSPORT/METABOLISM SYSTEM REPRESSOR MNGR-RELATED"/>
    <property type="match status" value="1"/>
</dbReference>